<dbReference type="SUPFAM" id="SSF55729">
    <property type="entry name" value="Acyl-CoA N-acyltransferases (Nat)"/>
    <property type="match status" value="1"/>
</dbReference>
<dbReference type="InterPro" id="IPR050769">
    <property type="entry name" value="NAT_camello-type"/>
</dbReference>
<dbReference type="InterPro" id="IPR000182">
    <property type="entry name" value="GNAT_dom"/>
</dbReference>
<organism evidence="3 4">
    <name type="scientific">Actinomadura pelletieri DSM 43383</name>
    <dbReference type="NCBI Taxonomy" id="1120940"/>
    <lineage>
        <taxon>Bacteria</taxon>
        <taxon>Bacillati</taxon>
        <taxon>Actinomycetota</taxon>
        <taxon>Actinomycetes</taxon>
        <taxon>Streptosporangiales</taxon>
        <taxon>Thermomonosporaceae</taxon>
        <taxon>Actinomadura</taxon>
    </lineage>
</organism>
<dbReference type="AlphaFoldDB" id="A0A495QHW2"/>
<dbReference type="Proteomes" id="UP000274601">
    <property type="component" value="Unassembled WGS sequence"/>
</dbReference>
<dbReference type="InterPro" id="IPR016181">
    <property type="entry name" value="Acyl_CoA_acyltransferase"/>
</dbReference>
<dbReference type="CDD" id="cd04301">
    <property type="entry name" value="NAT_SF"/>
    <property type="match status" value="1"/>
</dbReference>
<dbReference type="PANTHER" id="PTHR13947:SF37">
    <property type="entry name" value="LD18367P"/>
    <property type="match status" value="1"/>
</dbReference>
<evidence type="ECO:0000256" key="1">
    <source>
        <dbReference type="ARBA" id="ARBA00022679"/>
    </source>
</evidence>
<name>A0A495QHW2_9ACTN</name>
<dbReference type="Pfam" id="PF00583">
    <property type="entry name" value="Acetyltransf_1"/>
    <property type="match status" value="1"/>
</dbReference>
<keyword evidence="4" id="KW-1185">Reference proteome</keyword>
<reference evidence="3 4" key="1">
    <citation type="submission" date="2018-10" db="EMBL/GenBank/DDBJ databases">
        <title>Genomic Encyclopedia of Archaeal and Bacterial Type Strains, Phase II (KMG-II): from individual species to whole genera.</title>
        <authorList>
            <person name="Goeker M."/>
        </authorList>
    </citation>
    <scope>NUCLEOTIDE SEQUENCE [LARGE SCALE GENOMIC DNA]</scope>
    <source>
        <strain evidence="3 4">DSM 43383</strain>
    </source>
</reference>
<dbReference type="RefSeq" id="WP_121436375.1">
    <property type="nucleotide sequence ID" value="NZ_RBWU01000005.1"/>
</dbReference>
<accession>A0A495QHW2</accession>
<dbReference type="GO" id="GO:0008080">
    <property type="term" value="F:N-acetyltransferase activity"/>
    <property type="evidence" value="ECO:0007669"/>
    <property type="project" value="InterPro"/>
</dbReference>
<proteinExistence type="predicted"/>
<keyword evidence="1 3" id="KW-0808">Transferase</keyword>
<dbReference type="PANTHER" id="PTHR13947">
    <property type="entry name" value="GNAT FAMILY N-ACETYLTRANSFERASE"/>
    <property type="match status" value="1"/>
</dbReference>
<dbReference type="OrthoDB" id="273614at2"/>
<evidence type="ECO:0000313" key="3">
    <source>
        <dbReference type="EMBL" id="RKS71728.1"/>
    </source>
</evidence>
<evidence type="ECO:0000313" key="4">
    <source>
        <dbReference type="Proteomes" id="UP000274601"/>
    </source>
</evidence>
<feature type="domain" description="N-acetyltransferase" evidence="2">
    <location>
        <begin position="8"/>
        <end position="167"/>
    </location>
</feature>
<protein>
    <submittedName>
        <fullName evidence="3">N-acetylglutamate synthase-like GNAT family acetyltransferase</fullName>
    </submittedName>
</protein>
<evidence type="ECO:0000259" key="2">
    <source>
        <dbReference type="PROSITE" id="PS51186"/>
    </source>
</evidence>
<dbReference type="EMBL" id="RBWU01000005">
    <property type="protein sequence ID" value="RKS71728.1"/>
    <property type="molecule type" value="Genomic_DNA"/>
</dbReference>
<comment type="caution">
    <text evidence="3">The sequence shown here is derived from an EMBL/GenBank/DDBJ whole genome shotgun (WGS) entry which is preliminary data.</text>
</comment>
<sequence length="167" mass="17864">MSYSDGAVVVRAARVDEYDLIGDLTVEVYVGGGLMSPASPYISKLRDTASRAAESELLVAEIGGKIGGAVTYCPPGSPYAALAGPDEAEFRMLAVLDEARGHGLGRALVWACADRARAAGLTALRLSTQRNMTQAHRMYEGMGFVRTPDRDWEVEPGVNLLTYALKL</sequence>
<dbReference type="PROSITE" id="PS51186">
    <property type="entry name" value="GNAT"/>
    <property type="match status" value="1"/>
</dbReference>
<dbReference type="Gene3D" id="3.40.630.30">
    <property type="match status" value="1"/>
</dbReference>
<gene>
    <name evidence="3" type="ORF">BZB76_4535</name>
</gene>